<evidence type="ECO:0000256" key="1">
    <source>
        <dbReference type="SAM" id="Phobius"/>
    </source>
</evidence>
<keyword evidence="1" id="KW-0812">Transmembrane</keyword>
<feature type="transmembrane region" description="Helical" evidence="1">
    <location>
        <begin position="186"/>
        <end position="211"/>
    </location>
</feature>
<feature type="transmembrane region" description="Helical" evidence="1">
    <location>
        <begin position="146"/>
        <end position="166"/>
    </location>
</feature>
<keyword evidence="3" id="KW-1185">Reference proteome</keyword>
<dbReference type="EMBL" id="BOMB01000017">
    <property type="protein sequence ID" value="GID12235.1"/>
    <property type="molecule type" value="Genomic_DNA"/>
</dbReference>
<accession>A0A8J3J4Y8</accession>
<feature type="transmembrane region" description="Helical" evidence="1">
    <location>
        <begin position="246"/>
        <end position="266"/>
    </location>
</feature>
<gene>
    <name evidence="2" type="ORF">Aru02nite_31240</name>
</gene>
<keyword evidence="1" id="KW-1133">Transmembrane helix</keyword>
<protein>
    <submittedName>
        <fullName evidence="2">Uncharacterized protein</fullName>
    </submittedName>
</protein>
<name>A0A8J3J4Y8_9ACTN</name>
<reference evidence="2" key="1">
    <citation type="submission" date="2021-01" db="EMBL/GenBank/DDBJ databases">
        <title>Whole genome shotgun sequence of Actinocatenispora rupis NBRC 107355.</title>
        <authorList>
            <person name="Komaki H."/>
            <person name="Tamura T."/>
        </authorList>
    </citation>
    <scope>NUCLEOTIDE SEQUENCE</scope>
    <source>
        <strain evidence="2">NBRC 107355</strain>
    </source>
</reference>
<proteinExistence type="predicted"/>
<dbReference type="Proteomes" id="UP000612808">
    <property type="component" value="Unassembled WGS sequence"/>
</dbReference>
<evidence type="ECO:0000313" key="3">
    <source>
        <dbReference type="Proteomes" id="UP000612808"/>
    </source>
</evidence>
<comment type="caution">
    <text evidence="2">The sequence shown here is derived from an EMBL/GenBank/DDBJ whole genome shotgun (WGS) entry which is preliminary data.</text>
</comment>
<keyword evidence="1" id="KW-0472">Membrane</keyword>
<dbReference type="AlphaFoldDB" id="A0A8J3J4Y8"/>
<organism evidence="2 3">
    <name type="scientific">Actinocatenispora rupis</name>
    <dbReference type="NCBI Taxonomy" id="519421"/>
    <lineage>
        <taxon>Bacteria</taxon>
        <taxon>Bacillati</taxon>
        <taxon>Actinomycetota</taxon>
        <taxon>Actinomycetes</taxon>
        <taxon>Micromonosporales</taxon>
        <taxon>Micromonosporaceae</taxon>
        <taxon>Actinocatenispora</taxon>
    </lineage>
</organism>
<sequence>MTHAARSTRPTRAGAAGALTGHLADESSVVTALRLLTQVDGSCRVVVRQPTFDRRTKARQPAFFVIDDLRPYLDSPSGELDPRLVNAKKVTAVLMLNDGGIVEIDLTDRKWTCPAPSDGVRELLTELDRALRDGARARATFGPLRVLAFWWYPLLAFVLAEVDASTNPHLAHQFQERSAQLDYSPWLIHLAWGALPWWILSTAAALVLTIFRSRSGALRIWPASILSVSPAEIGYRIWSNAKLWDFVRMALIAILGAVAGTLLTRWK</sequence>
<evidence type="ECO:0000313" key="2">
    <source>
        <dbReference type="EMBL" id="GID12235.1"/>
    </source>
</evidence>